<accession>A0A5B0WYH3</accession>
<protein>
    <submittedName>
        <fullName evidence="1">DUF937 domain-containing protein</fullName>
    </submittedName>
</protein>
<dbReference type="Pfam" id="PF20159">
    <property type="entry name" value="YidB"/>
    <property type="match status" value="1"/>
</dbReference>
<keyword evidence="2" id="KW-1185">Reference proteome</keyword>
<dbReference type="AlphaFoldDB" id="A0A5B0WYH3"/>
<dbReference type="Gene3D" id="1.10.10.690">
    <property type="entry name" value="YidB-like"/>
    <property type="match status" value="1"/>
</dbReference>
<dbReference type="RefSeq" id="WP_149611509.1">
    <property type="nucleotide sequence ID" value="NZ_VTUX01000004.1"/>
</dbReference>
<gene>
    <name evidence="1" type="ORF">F0M18_09490</name>
</gene>
<dbReference type="InterPro" id="IPR045372">
    <property type="entry name" value="YidB"/>
</dbReference>
<dbReference type="EMBL" id="VTUX01000004">
    <property type="protein sequence ID" value="KAA1192073.1"/>
    <property type="molecule type" value="Genomic_DNA"/>
</dbReference>
<reference evidence="1 2" key="1">
    <citation type="submission" date="2019-09" db="EMBL/GenBank/DDBJ databases">
        <authorList>
            <person name="Chen X.-Y."/>
        </authorList>
    </citation>
    <scope>NUCLEOTIDE SEQUENCE [LARGE SCALE GENOMIC DNA]</scope>
    <source>
        <strain evidence="1 2">NY5</strain>
    </source>
</reference>
<name>A0A5B0WYH3_9GAMM</name>
<dbReference type="Proteomes" id="UP000323708">
    <property type="component" value="Unassembled WGS sequence"/>
</dbReference>
<proteinExistence type="predicted"/>
<evidence type="ECO:0000313" key="2">
    <source>
        <dbReference type="Proteomes" id="UP000323708"/>
    </source>
</evidence>
<evidence type="ECO:0000313" key="1">
    <source>
        <dbReference type="EMBL" id="KAA1192073.1"/>
    </source>
</evidence>
<organism evidence="1 2">
    <name type="scientific">Pseudohalioglobus sediminis</name>
    <dbReference type="NCBI Taxonomy" id="2606449"/>
    <lineage>
        <taxon>Bacteria</taxon>
        <taxon>Pseudomonadati</taxon>
        <taxon>Pseudomonadota</taxon>
        <taxon>Gammaproteobacteria</taxon>
        <taxon>Cellvibrionales</taxon>
        <taxon>Halieaceae</taxon>
        <taxon>Pseudohalioglobus</taxon>
    </lineage>
</organism>
<comment type="caution">
    <text evidence="1">The sequence shown here is derived from an EMBL/GenBank/DDBJ whole genome shotgun (WGS) entry which is preliminary data.</text>
</comment>
<dbReference type="InterPro" id="IPR027405">
    <property type="entry name" value="YidB-like"/>
</dbReference>
<dbReference type="SUPFAM" id="SSF140804">
    <property type="entry name" value="YidB-like"/>
    <property type="match status" value="1"/>
</dbReference>
<sequence>MDILQAGARLLSEELGLQVDTDAVSSALSSLLGDGQGNIDLGALTSKLAANGNLSSLVNSWLGDGANAPISAESLKSLLGEGAVADFAANIGVNTDTAARGLSDVLPQMVDKASSGGSLLDAAGGIDGLLGAARSFLK</sequence>